<dbReference type="GeneID" id="95567892"/>
<comment type="caution">
    <text evidence="2">The sequence shown here is derived from an EMBL/GenBank/DDBJ whole genome shotgun (WGS) entry which is preliminary data.</text>
</comment>
<dbReference type="eggNOG" id="COG4269">
    <property type="taxonomic scope" value="Bacteria"/>
</dbReference>
<feature type="transmembrane region" description="Helical" evidence="1">
    <location>
        <begin position="96"/>
        <end position="115"/>
    </location>
</feature>
<dbReference type="InterPro" id="IPR010295">
    <property type="entry name" value="DUF898"/>
</dbReference>
<dbReference type="RefSeq" id="WP_008073797.1">
    <property type="nucleotide sequence ID" value="NZ_AEVT01000016.1"/>
</dbReference>
<reference evidence="2 3" key="1">
    <citation type="journal article" date="2012" name="Int. J. Syst. Evol. Microbiol.">
        <title>Vibrio caribbeanicus sp. nov., isolated from the marine sponge Scleritoderma cyanea.</title>
        <authorList>
            <person name="Hoffmann M."/>
            <person name="Monday S.R."/>
            <person name="Allard M.W."/>
            <person name="Strain E.A."/>
            <person name="Whittaker P."/>
            <person name="Naum M."/>
            <person name="McCarthy P.J."/>
            <person name="Lopez J.V."/>
            <person name="Fischer M."/>
            <person name="Brown E.W."/>
        </authorList>
    </citation>
    <scope>NUCLEOTIDE SEQUENCE [LARGE SCALE GENOMIC DNA]</scope>
    <source>
        <strain evidence="3">DSMZ 21326</strain>
    </source>
</reference>
<keyword evidence="1" id="KW-1133">Transmembrane helix</keyword>
<feature type="transmembrane region" description="Helical" evidence="1">
    <location>
        <begin position="222"/>
        <end position="243"/>
    </location>
</feature>
<dbReference type="EMBL" id="AEVT01000016">
    <property type="protein sequence ID" value="EGA71827.1"/>
    <property type="molecule type" value="Genomic_DNA"/>
</dbReference>
<feature type="transmembrane region" description="Helical" evidence="1">
    <location>
        <begin position="263"/>
        <end position="285"/>
    </location>
</feature>
<evidence type="ECO:0000256" key="1">
    <source>
        <dbReference type="SAM" id="Phobius"/>
    </source>
</evidence>
<name>E8M2K0_PHOS4</name>
<protein>
    <recommendedName>
        <fullName evidence="4">DUF898 domain-containing protein</fullName>
    </recommendedName>
</protein>
<organism evidence="2 3">
    <name type="scientific">Vibrio sinaloensis DSM 21326</name>
    <dbReference type="NCBI Taxonomy" id="945550"/>
    <lineage>
        <taxon>Bacteria</taxon>
        <taxon>Pseudomonadati</taxon>
        <taxon>Pseudomonadota</taxon>
        <taxon>Gammaproteobacteria</taxon>
        <taxon>Vibrionales</taxon>
        <taxon>Vibrionaceae</taxon>
        <taxon>Vibrio</taxon>
        <taxon>Vibrio oreintalis group</taxon>
    </lineage>
</organism>
<feature type="transmembrane region" description="Helical" evidence="1">
    <location>
        <begin position="74"/>
        <end position="90"/>
    </location>
</feature>
<keyword evidence="1" id="KW-0472">Membrane</keyword>
<dbReference type="AlphaFoldDB" id="E8M2K0"/>
<sequence length="391" mass="43019">MDNTQHTHPVTFSGKGGEFFGIWIVNVLLSIVTLGIYSAWAKVRTKRYFYGNTHIAGDNFEYHAKPMQILKGRLVALVVVMVWLVANQFFPEVSFALLLVFYVALPWLLWSNARFDAAMTSYRNVHFSFNAALKQAYLSLLGRGVGALLITLTYFATAMAVGNASSVASVVMFILSLPLIMVLYAWVMAGVHRYFANGYQYGDWKFSAEIKLSFFIKTYCKAMLLGTVASVLISAIALFGLMGGIDFSALQSGDMSSLTDGPLAVAMMSTIYVAMIVLTITLTAYTTTRIRNYVFSQLVTQQADNDAKLQFQSQFTVGSLLGLTVSNFLLQVVTLGLARPWVMVRSSRYTAQRTAVIGDLNLLVAQDQESDVKSAITDEVAQAFDLGLGIS</sequence>
<evidence type="ECO:0000313" key="3">
    <source>
        <dbReference type="Proteomes" id="UP000006228"/>
    </source>
</evidence>
<keyword evidence="1" id="KW-0812">Transmembrane</keyword>
<evidence type="ECO:0008006" key="4">
    <source>
        <dbReference type="Google" id="ProtNLM"/>
    </source>
</evidence>
<feature type="transmembrane region" description="Helical" evidence="1">
    <location>
        <begin position="167"/>
        <end position="187"/>
    </location>
</feature>
<feature type="transmembrane region" description="Helical" evidence="1">
    <location>
        <begin position="136"/>
        <end position="161"/>
    </location>
</feature>
<feature type="transmembrane region" description="Helical" evidence="1">
    <location>
        <begin position="20"/>
        <end position="40"/>
    </location>
</feature>
<proteinExistence type="predicted"/>
<dbReference type="Proteomes" id="UP000006228">
    <property type="component" value="Unassembled WGS sequence"/>
</dbReference>
<dbReference type="OrthoDB" id="9765721at2"/>
<evidence type="ECO:0000313" key="2">
    <source>
        <dbReference type="EMBL" id="EGA71827.1"/>
    </source>
</evidence>
<dbReference type="Pfam" id="PF05987">
    <property type="entry name" value="DUF898"/>
    <property type="match status" value="1"/>
</dbReference>
<gene>
    <name evidence="2" type="ORF">VISI1226_19629</name>
</gene>
<accession>E8M2K0</accession>